<dbReference type="PANTHER" id="PTHR46648:SF1">
    <property type="entry name" value="ADENOSINE 5'-MONOPHOSPHORAMIDASE HNT1"/>
    <property type="match status" value="1"/>
</dbReference>
<dbReference type="OrthoDB" id="9784774at2"/>
<name>A0A7V7KYJ8_9GAMM</name>
<evidence type="ECO:0000313" key="3">
    <source>
        <dbReference type="EMBL" id="KAA0696867.1"/>
    </source>
</evidence>
<dbReference type="GO" id="GO:0009117">
    <property type="term" value="P:nucleotide metabolic process"/>
    <property type="evidence" value="ECO:0007669"/>
    <property type="project" value="TreeGrafter"/>
</dbReference>
<dbReference type="Pfam" id="PF01230">
    <property type="entry name" value="HIT"/>
    <property type="match status" value="1"/>
</dbReference>
<dbReference type="AlphaFoldDB" id="A0A7V7KYJ8"/>
<evidence type="ECO:0000256" key="1">
    <source>
        <dbReference type="PROSITE-ProRule" id="PRU00464"/>
    </source>
</evidence>
<proteinExistence type="predicted"/>
<dbReference type="PANTHER" id="PTHR46648">
    <property type="entry name" value="HIT FAMILY PROTEIN 1"/>
    <property type="match status" value="1"/>
</dbReference>
<evidence type="ECO:0000313" key="4">
    <source>
        <dbReference type="Proteomes" id="UP000463138"/>
    </source>
</evidence>
<dbReference type="InterPro" id="IPR011146">
    <property type="entry name" value="HIT-like"/>
</dbReference>
<comment type="caution">
    <text evidence="3">The sequence shown here is derived from an EMBL/GenBank/DDBJ whole genome shotgun (WGS) entry which is preliminary data.</text>
</comment>
<comment type="caution">
    <text evidence="1">Lacks conserved residue(s) required for the propagation of feature annotation.</text>
</comment>
<dbReference type="SUPFAM" id="SSF54197">
    <property type="entry name" value="HIT-like"/>
    <property type="match status" value="1"/>
</dbReference>
<dbReference type="PROSITE" id="PS51084">
    <property type="entry name" value="HIT_2"/>
    <property type="match status" value="1"/>
</dbReference>
<dbReference type="EMBL" id="QOVF01000001">
    <property type="protein sequence ID" value="KAA0696867.1"/>
    <property type="molecule type" value="Genomic_DNA"/>
</dbReference>
<organism evidence="3 4">
    <name type="scientific">Halopseudomonas laoshanensis</name>
    <dbReference type="NCBI Taxonomy" id="2268758"/>
    <lineage>
        <taxon>Bacteria</taxon>
        <taxon>Pseudomonadati</taxon>
        <taxon>Pseudomonadota</taxon>
        <taxon>Gammaproteobacteria</taxon>
        <taxon>Pseudomonadales</taxon>
        <taxon>Pseudomonadaceae</taxon>
        <taxon>Halopseudomonas</taxon>
    </lineage>
</organism>
<feature type="domain" description="HIT" evidence="2">
    <location>
        <begin position="5"/>
        <end position="108"/>
    </location>
</feature>
<dbReference type="InterPro" id="IPR036265">
    <property type="entry name" value="HIT-like_sf"/>
</dbReference>
<protein>
    <submittedName>
        <fullName evidence="3">HIT family protein</fullName>
    </submittedName>
</protein>
<dbReference type="InterPro" id="IPR001310">
    <property type="entry name" value="Histidine_triad_HIT"/>
</dbReference>
<gene>
    <name evidence="3" type="ORF">DT594_06000</name>
</gene>
<sequence length="145" mass="16484">MAECPFCDIIQGNLEASVIYEDDLVLAIVPLHAPYPESALVFPKEHIDHFTDLPRDLATHVMSVGFDLSKKIMSEYQPGRMGMGVHGYGVPHAHFNVFPQNHPMDVVFRKMAYIKDGEVRFGFKNLPVPSREQMDEIARTLREKT</sequence>
<dbReference type="Gene3D" id="3.30.428.10">
    <property type="entry name" value="HIT-like"/>
    <property type="match status" value="1"/>
</dbReference>
<dbReference type="Proteomes" id="UP000463138">
    <property type="component" value="Unassembled WGS sequence"/>
</dbReference>
<accession>A0A7V7KYJ8</accession>
<dbReference type="GO" id="GO:0003824">
    <property type="term" value="F:catalytic activity"/>
    <property type="evidence" value="ECO:0007669"/>
    <property type="project" value="InterPro"/>
</dbReference>
<reference evidence="3 4" key="1">
    <citation type="submission" date="2018-07" db="EMBL/GenBank/DDBJ databases">
        <title>Pseudomonas laoshanensis sp. nov., isolated from soil.</title>
        <authorList>
            <person name="Sun J."/>
            <person name="Yu L."/>
            <person name="Wang M."/>
            <person name="Zhang C."/>
        </authorList>
    </citation>
    <scope>NUCLEOTIDE SEQUENCE [LARGE SCALE GENOMIC DNA]</scope>
    <source>
        <strain evidence="3 4">Y22</strain>
    </source>
</reference>
<dbReference type="RefSeq" id="WP_149331795.1">
    <property type="nucleotide sequence ID" value="NZ_QOVF01000001.1"/>
</dbReference>
<evidence type="ECO:0000259" key="2">
    <source>
        <dbReference type="PROSITE" id="PS51084"/>
    </source>
</evidence>
<keyword evidence="4" id="KW-1185">Reference proteome</keyword>